<dbReference type="AlphaFoldDB" id="A0A285EHR1"/>
<dbReference type="OrthoDB" id="4329754at2"/>
<dbReference type="Proteomes" id="UP000219514">
    <property type="component" value="Unassembled WGS sequence"/>
</dbReference>
<evidence type="ECO:0000313" key="3">
    <source>
        <dbReference type="EMBL" id="SNX97551.1"/>
    </source>
</evidence>
<keyword evidence="1" id="KW-0547">Nucleotide-binding</keyword>
<dbReference type="GO" id="GO:0009432">
    <property type="term" value="P:SOS response"/>
    <property type="evidence" value="ECO:0007669"/>
    <property type="project" value="TreeGrafter"/>
</dbReference>
<reference evidence="3 4" key="1">
    <citation type="submission" date="2017-09" db="EMBL/GenBank/DDBJ databases">
        <authorList>
            <person name="Ehlers B."/>
            <person name="Leendertz F.H."/>
        </authorList>
    </citation>
    <scope>NUCLEOTIDE SEQUENCE [LARGE SCALE GENOMIC DNA]</scope>
    <source>
        <strain evidence="3 4">DSM 46844</strain>
    </source>
</reference>
<feature type="domain" description="ATP-grasp" evidence="2">
    <location>
        <begin position="93"/>
        <end position="272"/>
    </location>
</feature>
<sequence length="274" mass="29131">MRIHLLAESSPNPVLTAVMEELAREHEVAVHDTRTLPAGYGRGPGLQEPPDVVLLKSRTPQARRVARTAERAGSLVVNPPAATTTALDRAATADALDRAGVPAPRSWSVPALRDLGADGAALPWPLVVKSRTSSRRDLVRLVTGRAELDELLAEWGDEPVVAQEFAANDGFDIKVWVIGSDLSAARRRSALEPIDKSADQHLDPADLPADWTRTARDAGAALGLQLYGVDLLITGGHPVVVDVNPFPGFRGARGPAESLLRFLSPIMAPGMVAA</sequence>
<keyword evidence="3" id="KW-0687">Ribonucleoprotein</keyword>
<dbReference type="EMBL" id="OBDO01000007">
    <property type="protein sequence ID" value="SNX97551.1"/>
    <property type="molecule type" value="Genomic_DNA"/>
</dbReference>
<organism evidence="3 4">
    <name type="scientific">Geodermatophilus sabuli</name>
    <dbReference type="NCBI Taxonomy" id="1564158"/>
    <lineage>
        <taxon>Bacteria</taxon>
        <taxon>Bacillati</taxon>
        <taxon>Actinomycetota</taxon>
        <taxon>Actinomycetes</taxon>
        <taxon>Geodermatophilales</taxon>
        <taxon>Geodermatophilaceae</taxon>
        <taxon>Geodermatophilus</taxon>
    </lineage>
</organism>
<keyword evidence="1" id="KW-0067">ATP-binding</keyword>
<dbReference type="InterPro" id="IPR013651">
    <property type="entry name" value="ATP-grasp_RimK-type"/>
</dbReference>
<dbReference type="GO" id="GO:0018169">
    <property type="term" value="F:ribosomal S6-glutamic acid ligase activity"/>
    <property type="evidence" value="ECO:0007669"/>
    <property type="project" value="TreeGrafter"/>
</dbReference>
<keyword evidence="3" id="KW-0436">Ligase</keyword>
<evidence type="ECO:0000313" key="4">
    <source>
        <dbReference type="Proteomes" id="UP000219514"/>
    </source>
</evidence>
<dbReference type="GO" id="GO:0005840">
    <property type="term" value="C:ribosome"/>
    <property type="evidence" value="ECO:0007669"/>
    <property type="project" value="UniProtKB-KW"/>
</dbReference>
<name>A0A285EHR1_9ACTN</name>
<evidence type="ECO:0000259" key="2">
    <source>
        <dbReference type="PROSITE" id="PS50975"/>
    </source>
</evidence>
<dbReference type="Gene3D" id="3.30.470.20">
    <property type="entry name" value="ATP-grasp fold, B domain"/>
    <property type="match status" value="1"/>
</dbReference>
<dbReference type="GO" id="GO:0005737">
    <property type="term" value="C:cytoplasm"/>
    <property type="evidence" value="ECO:0007669"/>
    <property type="project" value="TreeGrafter"/>
</dbReference>
<dbReference type="GO" id="GO:0046872">
    <property type="term" value="F:metal ion binding"/>
    <property type="evidence" value="ECO:0007669"/>
    <property type="project" value="InterPro"/>
</dbReference>
<dbReference type="Gene3D" id="3.30.1490.20">
    <property type="entry name" value="ATP-grasp fold, A domain"/>
    <property type="match status" value="1"/>
</dbReference>
<dbReference type="Pfam" id="PF08443">
    <property type="entry name" value="RimK"/>
    <property type="match status" value="1"/>
</dbReference>
<keyword evidence="3" id="KW-0689">Ribosomal protein</keyword>
<dbReference type="InterPro" id="IPR013815">
    <property type="entry name" value="ATP_grasp_subdomain_1"/>
</dbReference>
<dbReference type="PROSITE" id="PS50975">
    <property type="entry name" value="ATP_GRASP"/>
    <property type="match status" value="1"/>
</dbReference>
<dbReference type="PANTHER" id="PTHR21621">
    <property type="entry name" value="RIBOSOMAL PROTEIN S6 MODIFICATION PROTEIN"/>
    <property type="match status" value="1"/>
</dbReference>
<dbReference type="SUPFAM" id="SSF56059">
    <property type="entry name" value="Glutathione synthetase ATP-binding domain-like"/>
    <property type="match status" value="1"/>
</dbReference>
<dbReference type="RefSeq" id="WP_097207504.1">
    <property type="nucleotide sequence ID" value="NZ_JACHXB010000006.1"/>
</dbReference>
<dbReference type="PANTHER" id="PTHR21621:SF0">
    <property type="entry name" value="BETA-CITRYLGLUTAMATE SYNTHASE B-RELATED"/>
    <property type="match status" value="1"/>
</dbReference>
<dbReference type="InterPro" id="IPR011761">
    <property type="entry name" value="ATP-grasp"/>
</dbReference>
<keyword evidence="4" id="KW-1185">Reference proteome</keyword>
<gene>
    <name evidence="3" type="ORF">SAMN06893097_107195</name>
</gene>
<dbReference type="GO" id="GO:0005524">
    <property type="term" value="F:ATP binding"/>
    <property type="evidence" value="ECO:0007669"/>
    <property type="project" value="UniProtKB-UniRule"/>
</dbReference>
<protein>
    <submittedName>
        <fullName evidence="3">Ribosomal protein S6--L-glutamate ligase</fullName>
    </submittedName>
</protein>
<proteinExistence type="predicted"/>
<accession>A0A285EHR1</accession>
<evidence type="ECO:0000256" key="1">
    <source>
        <dbReference type="PROSITE-ProRule" id="PRU00409"/>
    </source>
</evidence>